<name>A0A9X2EQ78_9GAMM</name>
<dbReference type="EMBL" id="JALBWM010000127">
    <property type="protein sequence ID" value="MCO1336362.1"/>
    <property type="molecule type" value="Genomic_DNA"/>
</dbReference>
<comment type="caution">
    <text evidence="1">The sequence shown here is derived from an EMBL/GenBank/DDBJ whole genome shotgun (WGS) entry which is preliminary data.</text>
</comment>
<dbReference type="AlphaFoldDB" id="A0A9X2EQ78"/>
<organism evidence="1 2">
    <name type="scientific">Microbulbifer okhotskensis</name>
    <dbReference type="NCBI Taxonomy" id="2926617"/>
    <lineage>
        <taxon>Bacteria</taxon>
        <taxon>Pseudomonadati</taxon>
        <taxon>Pseudomonadota</taxon>
        <taxon>Gammaproteobacteria</taxon>
        <taxon>Cellvibrionales</taxon>
        <taxon>Microbulbiferaceae</taxon>
        <taxon>Microbulbifer</taxon>
    </lineage>
</organism>
<protein>
    <submittedName>
        <fullName evidence="1">Uncharacterized protein</fullName>
    </submittedName>
</protein>
<keyword evidence="2" id="KW-1185">Reference proteome</keyword>
<reference evidence="1" key="1">
    <citation type="journal article" date="2022" name="Arch. Microbiol.">
        <title>Microbulbifer okhotskensis sp. nov., isolated from a deep bottom sediment of the Okhotsk Sea.</title>
        <authorList>
            <person name="Romanenko L."/>
            <person name="Kurilenko V."/>
            <person name="Otstavnykh N."/>
            <person name="Velansky P."/>
            <person name="Isaeva M."/>
            <person name="Mikhailov V."/>
        </authorList>
    </citation>
    <scope>NUCLEOTIDE SEQUENCE</scope>
    <source>
        <strain evidence="1">OS29</strain>
    </source>
</reference>
<evidence type="ECO:0000313" key="2">
    <source>
        <dbReference type="Proteomes" id="UP001139028"/>
    </source>
</evidence>
<sequence>MELFGQSGNFVLINIVSGNIDFDLRDDNPAPCENIWVGNSSTAPTDGECI</sequence>
<evidence type="ECO:0000313" key="1">
    <source>
        <dbReference type="EMBL" id="MCO1336362.1"/>
    </source>
</evidence>
<proteinExistence type="predicted"/>
<gene>
    <name evidence="1" type="ORF">MO867_18680</name>
</gene>
<dbReference type="Proteomes" id="UP001139028">
    <property type="component" value="Unassembled WGS sequence"/>
</dbReference>
<dbReference type="RefSeq" id="WP_252471970.1">
    <property type="nucleotide sequence ID" value="NZ_JALBWM010000127.1"/>
</dbReference>
<accession>A0A9X2EQ78</accession>